<dbReference type="InterPro" id="IPR001466">
    <property type="entry name" value="Beta-lactam-related"/>
</dbReference>
<feature type="domain" description="Beta-lactamase-related" evidence="1">
    <location>
        <begin position="50"/>
        <end position="313"/>
    </location>
</feature>
<dbReference type="InterPro" id="IPR012338">
    <property type="entry name" value="Beta-lactam/transpept-like"/>
</dbReference>
<evidence type="ECO:0000313" key="3">
    <source>
        <dbReference type="Proteomes" id="UP000028181"/>
    </source>
</evidence>
<organism evidence="2 3">
    <name type="scientific">Neorhizobium galegae bv. orientalis str. HAMBI 540</name>
    <dbReference type="NCBI Taxonomy" id="1028800"/>
    <lineage>
        <taxon>Bacteria</taxon>
        <taxon>Pseudomonadati</taxon>
        <taxon>Pseudomonadota</taxon>
        <taxon>Alphaproteobacteria</taxon>
        <taxon>Hyphomicrobiales</taxon>
        <taxon>Rhizobiaceae</taxon>
        <taxon>Rhizobium/Agrobacterium group</taxon>
        <taxon>Neorhizobium</taxon>
    </lineage>
</organism>
<dbReference type="KEGG" id="ngg:RG540_PA12310"/>
<sequence>MTALQAFPIDGSGDPTGAWDHFATPRDAGLRAAALEKLRAIAALGATDMLLVIRHGKVAFTLGDPTKKFLCHSIRKSFLAALIGAEVENGRIDLSSTMESLDIDDREGLSEVERQATVYDLLTARSGIYHPAGYETPWMRRIKERRHAHAPGTFWCYNNWDFNALGTIFETLTGESVHQGFARQIAGPTGMQDFSLTDERSGGRPDGWHESFDISEHRAYPFRMSSRDLARFGQLFLRHGVWNSAQVLPTGWVQECVMPYSHAGTHGAYGYMWWLERDGVFLPGLVTPKGSYAAMGAGGHYCLMMPALDMVVVHRVDTEITGRQVSAFGMGRLLRQLLAAVDESS</sequence>
<dbReference type="EMBL" id="HG938354">
    <property type="protein sequence ID" value="CDN51907.1"/>
    <property type="molecule type" value="Genomic_DNA"/>
</dbReference>
<dbReference type="Pfam" id="PF00144">
    <property type="entry name" value="Beta-lactamase"/>
    <property type="match status" value="1"/>
</dbReference>
<name>A0A068T0F1_NEOGA</name>
<dbReference type="GO" id="GO:0016787">
    <property type="term" value="F:hydrolase activity"/>
    <property type="evidence" value="ECO:0007669"/>
    <property type="project" value="UniProtKB-KW"/>
</dbReference>
<dbReference type="AlphaFoldDB" id="A0A068T0F1"/>
<keyword evidence="2" id="KW-0378">Hydrolase</keyword>
<dbReference type="PANTHER" id="PTHR43283:SF7">
    <property type="entry name" value="BETA-LACTAMASE-RELATED DOMAIN-CONTAINING PROTEIN"/>
    <property type="match status" value="1"/>
</dbReference>
<dbReference type="Proteomes" id="UP000028181">
    <property type="component" value="Plasmid pHAMBI540a"/>
</dbReference>
<dbReference type="Gene3D" id="3.40.710.10">
    <property type="entry name" value="DD-peptidase/beta-lactamase superfamily"/>
    <property type="match status" value="1"/>
</dbReference>
<accession>A0A068T0F1</accession>
<protein>
    <submittedName>
        <fullName evidence="2">6-aminohexanoate-dimer hydrolase</fullName>
    </submittedName>
</protein>
<dbReference type="PANTHER" id="PTHR43283">
    <property type="entry name" value="BETA-LACTAMASE-RELATED"/>
    <property type="match status" value="1"/>
</dbReference>
<keyword evidence="3" id="KW-1185">Reference proteome</keyword>
<geneLocation type="plasmid" evidence="3">
    <name>II</name>
</geneLocation>
<reference evidence="3" key="1">
    <citation type="journal article" date="2014" name="BMC Genomics">
        <title>Genome sequencing of two Neorhizobium galegae strains reveals a noeT gene responsible for the unusual acetylation of the nodulation factors.</title>
        <authorList>
            <person name="Osterman J."/>
            <person name="Marsh J."/>
            <person name="Laine P.K."/>
            <person name="Zeng Z."/>
            <person name="Alatalo E."/>
            <person name="Sullivan J.T."/>
            <person name="Young J.P."/>
            <person name="Thomas-Oates J."/>
            <person name="Paulin L."/>
            <person name="Lindstrom K."/>
        </authorList>
    </citation>
    <scope>NUCLEOTIDE SEQUENCE [LARGE SCALE GENOMIC DNA]</scope>
    <source>
        <strain evidence="3">HAMBI 540</strain>
    </source>
</reference>
<dbReference type="OrthoDB" id="9814204at2"/>
<dbReference type="eggNOG" id="COG1680">
    <property type="taxonomic scope" value="Bacteria"/>
</dbReference>
<evidence type="ECO:0000259" key="1">
    <source>
        <dbReference type="Pfam" id="PF00144"/>
    </source>
</evidence>
<evidence type="ECO:0000313" key="2">
    <source>
        <dbReference type="EMBL" id="CDN51907.1"/>
    </source>
</evidence>
<proteinExistence type="predicted"/>
<dbReference type="RefSeq" id="WP_080725115.1">
    <property type="nucleotide sequence ID" value="NZ_HG938354.1"/>
</dbReference>
<dbReference type="PATRIC" id="fig|1028800.3.peg.5869"/>
<dbReference type="GeneID" id="24261289"/>
<dbReference type="SUPFAM" id="SSF56601">
    <property type="entry name" value="beta-lactamase/transpeptidase-like"/>
    <property type="match status" value="1"/>
</dbReference>
<dbReference type="InterPro" id="IPR050789">
    <property type="entry name" value="Diverse_Enzym_Activities"/>
</dbReference>
<keyword evidence="2" id="KW-0614">Plasmid</keyword>
<gene>
    <name evidence="2" type="ORF">RG540_PA12310</name>
</gene>
<dbReference type="HOGENOM" id="CLU_030169_2_0_5"/>